<dbReference type="NCBIfam" id="TIGR00573">
    <property type="entry name" value="dnaq"/>
    <property type="match status" value="1"/>
</dbReference>
<reference evidence="4 5" key="1">
    <citation type="submission" date="2008-04" db="EMBL/GenBank/DDBJ databases">
        <title>Draft genome sequence of Bacteroides coprocola (DSM 17136).</title>
        <authorList>
            <person name="Sudarsanam P."/>
            <person name="Ley R."/>
            <person name="Guruge J."/>
            <person name="Turnbaugh P.J."/>
            <person name="Mahowald M."/>
            <person name="Liep D."/>
            <person name="Gordon J."/>
        </authorList>
    </citation>
    <scope>NUCLEOTIDE SEQUENCE [LARGE SCALE GENOMIC DNA]</scope>
    <source>
        <strain evidence="4 5">DSM 17136</strain>
    </source>
</reference>
<dbReference type="InterPro" id="IPR012337">
    <property type="entry name" value="RNaseH-like_sf"/>
</dbReference>
<comment type="subunit">
    <text evidence="2">DNA polymerase III contains a core (composed of alpha, epsilon and theta chains) that associates with a tau subunit. This core dimerizes to form the POLIII' complex. PolIII' associates with the gamma complex (composed of gamma, delta, delta', psi and chi chains) and with the beta chain to form the complete DNA polymerase III complex.</text>
</comment>
<organism evidence="4 5">
    <name type="scientific">Phocaeicola coprocola DSM 17136</name>
    <dbReference type="NCBI Taxonomy" id="470145"/>
    <lineage>
        <taxon>Bacteria</taxon>
        <taxon>Pseudomonadati</taxon>
        <taxon>Bacteroidota</taxon>
        <taxon>Bacteroidia</taxon>
        <taxon>Bacteroidales</taxon>
        <taxon>Bacteroidaceae</taxon>
        <taxon>Phocaeicola</taxon>
    </lineage>
</organism>
<dbReference type="SUPFAM" id="SSF53098">
    <property type="entry name" value="Ribonuclease H-like"/>
    <property type="match status" value="1"/>
</dbReference>
<dbReference type="GO" id="GO:0006260">
    <property type="term" value="P:DNA replication"/>
    <property type="evidence" value="ECO:0007669"/>
    <property type="project" value="InterPro"/>
</dbReference>
<keyword evidence="4" id="KW-0540">Nuclease</keyword>
<dbReference type="eggNOG" id="COG0847">
    <property type="taxonomic scope" value="Bacteria"/>
</dbReference>
<evidence type="ECO:0000256" key="1">
    <source>
        <dbReference type="ARBA" id="ARBA00025483"/>
    </source>
</evidence>
<dbReference type="InterPro" id="IPR013520">
    <property type="entry name" value="Ribonucl_H"/>
</dbReference>
<name>B3JPB7_9BACT</name>
<keyword evidence="4" id="KW-0269">Exonuclease</keyword>
<dbReference type="STRING" id="470145.BACCOP_03876"/>
<proteinExistence type="predicted"/>
<dbReference type="GO" id="GO:0003677">
    <property type="term" value="F:DNA binding"/>
    <property type="evidence" value="ECO:0007669"/>
    <property type="project" value="InterPro"/>
</dbReference>
<dbReference type="OrthoDB" id="9803913at2"/>
<dbReference type="PANTHER" id="PTHR30231">
    <property type="entry name" value="DNA POLYMERASE III SUBUNIT EPSILON"/>
    <property type="match status" value="1"/>
</dbReference>
<dbReference type="AlphaFoldDB" id="B3JPB7"/>
<dbReference type="PANTHER" id="PTHR30231:SF42">
    <property type="entry name" value="EXONUCLEASE"/>
    <property type="match status" value="1"/>
</dbReference>
<evidence type="ECO:0000259" key="3">
    <source>
        <dbReference type="SMART" id="SM00479"/>
    </source>
</evidence>
<dbReference type="GO" id="GO:0005829">
    <property type="term" value="C:cytosol"/>
    <property type="evidence" value="ECO:0007669"/>
    <property type="project" value="TreeGrafter"/>
</dbReference>
<dbReference type="SMART" id="SM00479">
    <property type="entry name" value="EXOIII"/>
    <property type="match status" value="1"/>
</dbReference>
<dbReference type="GeneID" id="79858454"/>
<dbReference type="InterPro" id="IPR006054">
    <property type="entry name" value="DnaQ"/>
</dbReference>
<comment type="caution">
    <text evidence="4">The sequence shown here is derived from an EMBL/GenBank/DDBJ whole genome shotgun (WGS) entry which is preliminary data.</text>
</comment>
<protein>
    <submittedName>
        <fullName evidence="4">Exonuclease</fullName>
    </submittedName>
</protein>
<evidence type="ECO:0000313" key="4">
    <source>
        <dbReference type="EMBL" id="EDU99128.1"/>
    </source>
</evidence>
<dbReference type="GO" id="GO:0003887">
    <property type="term" value="F:DNA-directed DNA polymerase activity"/>
    <property type="evidence" value="ECO:0007669"/>
    <property type="project" value="InterPro"/>
</dbReference>
<dbReference type="InterPro" id="IPR036397">
    <property type="entry name" value="RNaseH_sf"/>
</dbReference>
<dbReference type="CDD" id="cd06130">
    <property type="entry name" value="DNA_pol_III_epsilon_like"/>
    <property type="match status" value="1"/>
</dbReference>
<dbReference type="Pfam" id="PF00929">
    <property type="entry name" value="RNase_T"/>
    <property type="match status" value="1"/>
</dbReference>
<dbReference type="RefSeq" id="WP_007571476.1">
    <property type="nucleotide sequence ID" value="NZ_DS981509.1"/>
</dbReference>
<sequence length="163" mass="18444">MTDFAAIDFETANQCRSSVCSVGVVIVHDGMIVDRFYSLIQPTPNYYTHWTTEIHGLTHNDTDNAPIFPEVWKQINPLIKGLPLVAHNSPFDEGCLRSVFKTYEMEYPEYPFYCTLKASRKLQPELPNHRLDTVAETCNFNLTNHHNAIADAEACAAIALKLL</sequence>
<dbReference type="GO" id="GO:0008408">
    <property type="term" value="F:3'-5' exonuclease activity"/>
    <property type="evidence" value="ECO:0007669"/>
    <property type="project" value="TreeGrafter"/>
</dbReference>
<evidence type="ECO:0000256" key="2">
    <source>
        <dbReference type="ARBA" id="ARBA00026073"/>
    </source>
</evidence>
<dbReference type="Proteomes" id="UP000003146">
    <property type="component" value="Unassembled WGS sequence"/>
</dbReference>
<feature type="domain" description="Exonuclease" evidence="3">
    <location>
        <begin position="3"/>
        <end position="163"/>
    </location>
</feature>
<reference evidence="4 5" key="2">
    <citation type="submission" date="2008-04" db="EMBL/GenBank/DDBJ databases">
        <authorList>
            <person name="Fulton L."/>
            <person name="Clifton S."/>
            <person name="Fulton B."/>
            <person name="Xu J."/>
            <person name="Minx P."/>
            <person name="Pepin K.H."/>
            <person name="Johnson M."/>
            <person name="Thiruvilangam P."/>
            <person name="Bhonagiri V."/>
            <person name="Nash W.E."/>
            <person name="Mardis E.R."/>
            <person name="Wilson R.K."/>
        </authorList>
    </citation>
    <scope>NUCLEOTIDE SEQUENCE [LARGE SCALE GENOMIC DNA]</scope>
    <source>
        <strain evidence="4 5">DSM 17136</strain>
    </source>
</reference>
<dbReference type="FunFam" id="3.30.420.10:FF:000045">
    <property type="entry name" value="3'-5' exonuclease DinG"/>
    <property type="match status" value="1"/>
</dbReference>
<gene>
    <name evidence="4" type="ORF">BACCOP_03876</name>
</gene>
<dbReference type="Gene3D" id="3.30.420.10">
    <property type="entry name" value="Ribonuclease H-like superfamily/Ribonuclease H"/>
    <property type="match status" value="1"/>
</dbReference>
<evidence type="ECO:0000313" key="5">
    <source>
        <dbReference type="Proteomes" id="UP000003146"/>
    </source>
</evidence>
<keyword evidence="4" id="KW-0378">Hydrolase</keyword>
<dbReference type="HOGENOM" id="CLU_047806_14_2_10"/>
<dbReference type="EMBL" id="ABIY02000122">
    <property type="protein sequence ID" value="EDU99128.1"/>
    <property type="molecule type" value="Genomic_DNA"/>
</dbReference>
<accession>B3JPB7</accession>
<comment type="function">
    <text evidence="1">DNA polymerase III is a complex, multichain enzyme responsible for most of the replicative synthesis in bacteria. The epsilon subunit contain the editing function and is a proofreading 3'-5' exonuclease.</text>
</comment>